<protein>
    <submittedName>
        <fullName evidence="2">Uncharacterized protein</fullName>
    </submittedName>
</protein>
<accession>A0A495A6T6</accession>
<organism evidence="2 3">
    <name type="scientific">Kocuria tytonis</name>
    <dbReference type="NCBI Taxonomy" id="2054280"/>
    <lineage>
        <taxon>Bacteria</taxon>
        <taxon>Bacillati</taxon>
        <taxon>Actinomycetota</taxon>
        <taxon>Actinomycetes</taxon>
        <taxon>Micrococcales</taxon>
        <taxon>Micrococcaceae</taxon>
        <taxon>Kocuria</taxon>
    </lineage>
</organism>
<keyword evidence="1" id="KW-0472">Membrane</keyword>
<dbReference type="Proteomes" id="UP000249516">
    <property type="component" value="Unassembled WGS sequence"/>
</dbReference>
<sequence length="68" mass="7214">MIIGFALLGALLYWLRAEFNITLSKRTPSGGVEDIDFTVGWLPTWTAVGAALGAGAAFRGGKNSSDKR</sequence>
<dbReference type="AlphaFoldDB" id="A0A495A6T6"/>
<keyword evidence="1" id="KW-1133">Transmembrane helix</keyword>
<name>A0A495A6T6_9MICC</name>
<reference evidence="2 3" key="1">
    <citation type="submission" date="2018-10" db="EMBL/GenBank/DDBJ databases">
        <title>Kocuria tytouropygialis sp. nov., isolated from the uropygial gland of an American barn owl (Tyto furcata).</title>
        <authorList>
            <person name="Braun M.S."/>
            <person name="Wang E."/>
            <person name="Zimmermann S."/>
            <person name="Wagner H."/>
            <person name="Wink M."/>
        </authorList>
    </citation>
    <scope>NUCLEOTIDE SEQUENCE [LARGE SCALE GENOMIC DNA]</scope>
    <source>
        <strain evidence="2 3">442</strain>
    </source>
</reference>
<gene>
    <name evidence="2" type="ORF">C1C97_007265</name>
</gene>
<evidence type="ECO:0000313" key="3">
    <source>
        <dbReference type="Proteomes" id="UP000249516"/>
    </source>
</evidence>
<comment type="caution">
    <text evidence="2">The sequence shown here is derived from an EMBL/GenBank/DDBJ whole genome shotgun (WGS) entry which is preliminary data.</text>
</comment>
<evidence type="ECO:0000313" key="2">
    <source>
        <dbReference type="EMBL" id="RKQ35062.1"/>
    </source>
</evidence>
<dbReference type="EMBL" id="PNJG02000002">
    <property type="protein sequence ID" value="RKQ35062.1"/>
    <property type="molecule type" value="Genomic_DNA"/>
</dbReference>
<proteinExistence type="predicted"/>
<keyword evidence="3" id="KW-1185">Reference proteome</keyword>
<feature type="transmembrane region" description="Helical" evidence="1">
    <location>
        <begin position="41"/>
        <end position="58"/>
    </location>
</feature>
<keyword evidence="1" id="KW-0812">Transmembrane</keyword>
<evidence type="ECO:0000256" key="1">
    <source>
        <dbReference type="SAM" id="Phobius"/>
    </source>
</evidence>